<evidence type="ECO:0000313" key="3">
    <source>
        <dbReference type="EMBL" id="RKS77913.1"/>
    </source>
</evidence>
<dbReference type="PANTHER" id="PTHR43639:SF1">
    <property type="entry name" value="SHORT-CHAIN DEHYDROGENASE_REDUCTASE FAMILY PROTEIN"/>
    <property type="match status" value="1"/>
</dbReference>
<dbReference type="PRINTS" id="PR00080">
    <property type="entry name" value="SDRFAMILY"/>
</dbReference>
<dbReference type="NCBIfam" id="NF005559">
    <property type="entry name" value="PRK07231.1"/>
    <property type="match status" value="1"/>
</dbReference>
<dbReference type="GO" id="GO:0016491">
    <property type="term" value="F:oxidoreductase activity"/>
    <property type="evidence" value="ECO:0007669"/>
    <property type="project" value="UniProtKB-KW"/>
</dbReference>
<dbReference type="Gene3D" id="3.40.50.720">
    <property type="entry name" value="NAD(P)-binding Rossmann-like Domain"/>
    <property type="match status" value="1"/>
</dbReference>
<dbReference type="EMBL" id="RBWV01000010">
    <property type="protein sequence ID" value="RKS77913.1"/>
    <property type="molecule type" value="Genomic_DNA"/>
</dbReference>
<dbReference type="Proteomes" id="UP000281955">
    <property type="component" value="Unassembled WGS sequence"/>
</dbReference>
<comment type="caution">
    <text evidence="3">The sequence shown here is derived from an EMBL/GenBank/DDBJ whole genome shotgun (WGS) entry which is preliminary data.</text>
</comment>
<proteinExistence type="inferred from homology"/>
<organism evidence="3 4">
    <name type="scientific">Motilibacter peucedani</name>
    <dbReference type="NCBI Taxonomy" id="598650"/>
    <lineage>
        <taxon>Bacteria</taxon>
        <taxon>Bacillati</taxon>
        <taxon>Actinomycetota</taxon>
        <taxon>Actinomycetes</taxon>
        <taxon>Motilibacterales</taxon>
        <taxon>Motilibacteraceae</taxon>
        <taxon>Motilibacter</taxon>
    </lineage>
</organism>
<sequence>MPGVDFPSFDLTGRTALVTAAGRGLGRACALALAHAGADVALGLRDATTGGDLVAEIEALGRQAHAVQMDMTDLDQVRAGVDEAARRLGRLDILVNNAGIAPVNLAEAVTEADFDRTLQVNLKGTFFASQAAFAHMREAGYGRIVMMGSQAGTVALPTESVYCMTKAAVSHLASCLAVEWGAHGVTVNCVAPTFIRTPGTEPALSDPEFEADVVERIAALHRIGEPMEVAGAVVYLASPAASLVTGHTLFVDGGWTVR</sequence>
<dbReference type="InParanoid" id="A0A420XSQ8"/>
<dbReference type="InterPro" id="IPR036291">
    <property type="entry name" value="NAD(P)-bd_dom_sf"/>
</dbReference>
<gene>
    <name evidence="3" type="ORF">CLV35_1616</name>
</gene>
<comment type="similarity">
    <text evidence="1">Belongs to the short-chain dehydrogenases/reductases (SDR) family.</text>
</comment>
<dbReference type="PROSITE" id="PS00061">
    <property type="entry name" value="ADH_SHORT"/>
    <property type="match status" value="1"/>
</dbReference>
<dbReference type="OrthoDB" id="286404at2"/>
<dbReference type="Pfam" id="PF13561">
    <property type="entry name" value="adh_short_C2"/>
    <property type="match status" value="1"/>
</dbReference>
<dbReference type="PRINTS" id="PR00081">
    <property type="entry name" value="GDHRDH"/>
</dbReference>
<accession>A0A420XSQ8</accession>
<evidence type="ECO:0000313" key="4">
    <source>
        <dbReference type="Proteomes" id="UP000281955"/>
    </source>
</evidence>
<dbReference type="SUPFAM" id="SSF51735">
    <property type="entry name" value="NAD(P)-binding Rossmann-fold domains"/>
    <property type="match status" value="1"/>
</dbReference>
<reference evidence="3 4" key="1">
    <citation type="submission" date="2018-10" db="EMBL/GenBank/DDBJ databases">
        <title>Genomic Encyclopedia of Archaeal and Bacterial Type Strains, Phase II (KMG-II): from individual species to whole genera.</title>
        <authorList>
            <person name="Goeker M."/>
        </authorList>
    </citation>
    <scope>NUCLEOTIDE SEQUENCE [LARGE SCALE GENOMIC DNA]</scope>
    <source>
        <strain evidence="3 4">RP-AC37</strain>
    </source>
</reference>
<dbReference type="PANTHER" id="PTHR43639">
    <property type="entry name" value="OXIDOREDUCTASE, SHORT-CHAIN DEHYDROGENASE/REDUCTASE FAMILY (AFU_ORTHOLOGUE AFUA_5G02870)"/>
    <property type="match status" value="1"/>
</dbReference>
<keyword evidence="4" id="KW-1185">Reference proteome</keyword>
<dbReference type="AlphaFoldDB" id="A0A420XSQ8"/>
<dbReference type="FunFam" id="3.40.50.720:FF:000084">
    <property type="entry name" value="Short-chain dehydrogenase reductase"/>
    <property type="match status" value="1"/>
</dbReference>
<dbReference type="InterPro" id="IPR002347">
    <property type="entry name" value="SDR_fam"/>
</dbReference>
<keyword evidence="2" id="KW-0560">Oxidoreductase</keyword>
<evidence type="ECO:0000256" key="2">
    <source>
        <dbReference type="ARBA" id="ARBA00023002"/>
    </source>
</evidence>
<evidence type="ECO:0000256" key="1">
    <source>
        <dbReference type="ARBA" id="ARBA00006484"/>
    </source>
</evidence>
<protein>
    <submittedName>
        <fullName evidence="3">NAD(P)-dependent dehydrogenase (Short-subunit alcohol dehydrogenase family)</fullName>
    </submittedName>
</protein>
<name>A0A420XSQ8_9ACTN</name>
<dbReference type="InterPro" id="IPR020904">
    <property type="entry name" value="Sc_DH/Rdtase_CS"/>
</dbReference>